<accession>A0ACB8TM08</accession>
<name>A0ACB8TM08_9APHY</name>
<gene>
    <name evidence="1" type="ORF">BDY19DRAFT_141726</name>
</gene>
<dbReference type="Proteomes" id="UP001055072">
    <property type="component" value="Unassembled WGS sequence"/>
</dbReference>
<organism evidence="1 2">
    <name type="scientific">Irpex rosettiformis</name>
    <dbReference type="NCBI Taxonomy" id="378272"/>
    <lineage>
        <taxon>Eukaryota</taxon>
        <taxon>Fungi</taxon>
        <taxon>Dikarya</taxon>
        <taxon>Basidiomycota</taxon>
        <taxon>Agaricomycotina</taxon>
        <taxon>Agaricomycetes</taxon>
        <taxon>Polyporales</taxon>
        <taxon>Irpicaceae</taxon>
        <taxon>Irpex</taxon>
    </lineage>
</organism>
<comment type="caution">
    <text evidence="1">The sequence shown here is derived from an EMBL/GenBank/DDBJ whole genome shotgun (WGS) entry which is preliminary data.</text>
</comment>
<evidence type="ECO:0000313" key="1">
    <source>
        <dbReference type="EMBL" id="KAI0082997.1"/>
    </source>
</evidence>
<evidence type="ECO:0000313" key="2">
    <source>
        <dbReference type="Proteomes" id="UP001055072"/>
    </source>
</evidence>
<protein>
    <submittedName>
        <fullName evidence="1">Uncharacterized protein</fullName>
    </submittedName>
</protein>
<keyword evidence="2" id="KW-1185">Reference proteome</keyword>
<proteinExistence type="predicted"/>
<reference evidence="1" key="1">
    <citation type="journal article" date="2021" name="Environ. Microbiol.">
        <title>Gene family expansions and transcriptome signatures uncover fungal adaptations to wood decay.</title>
        <authorList>
            <person name="Hage H."/>
            <person name="Miyauchi S."/>
            <person name="Viragh M."/>
            <person name="Drula E."/>
            <person name="Min B."/>
            <person name="Chaduli D."/>
            <person name="Navarro D."/>
            <person name="Favel A."/>
            <person name="Norest M."/>
            <person name="Lesage-Meessen L."/>
            <person name="Balint B."/>
            <person name="Merenyi Z."/>
            <person name="de Eugenio L."/>
            <person name="Morin E."/>
            <person name="Martinez A.T."/>
            <person name="Baldrian P."/>
            <person name="Stursova M."/>
            <person name="Martinez M.J."/>
            <person name="Novotny C."/>
            <person name="Magnuson J.K."/>
            <person name="Spatafora J.W."/>
            <person name="Maurice S."/>
            <person name="Pangilinan J."/>
            <person name="Andreopoulos W."/>
            <person name="LaButti K."/>
            <person name="Hundley H."/>
            <person name="Na H."/>
            <person name="Kuo A."/>
            <person name="Barry K."/>
            <person name="Lipzen A."/>
            <person name="Henrissat B."/>
            <person name="Riley R."/>
            <person name="Ahrendt S."/>
            <person name="Nagy L.G."/>
            <person name="Grigoriev I.V."/>
            <person name="Martin F."/>
            <person name="Rosso M.N."/>
        </authorList>
    </citation>
    <scope>NUCLEOTIDE SEQUENCE</scope>
    <source>
        <strain evidence="1">CBS 384.51</strain>
    </source>
</reference>
<sequence>MSTQSSVNNTLNALAEVSLGFLNELETPVGNTHGLEAVIPPTVASSDSLVASDASILGKRVREGDNDDASDDVEQDQRRFSEETSSNGPSASVSAITSSDANQIALARRIGRDKGFNEANVRLMEDFARMNMNSRLVIIYAELIANGTHLRQLRTHQASWKPSESLEKNIKSAAPVILLSPQVSAYKGNKLAENLLEHLRVKCSEELSPNIMNNHAEYNELMVAIRDALTQCRSKIKKALRASIKPEASQDKWNIYDLADHILKGTNTKPNLKLCARLALMRMVYTSDSDKLDKFWETVDETLEGIRRQSNNVQATENRLLASILNKDRGTYGVRANYEIEQD</sequence>
<dbReference type="EMBL" id="MU275021">
    <property type="protein sequence ID" value="KAI0082997.1"/>
    <property type="molecule type" value="Genomic_DNA"/>
</dbReference>